<protein>
    <recommendedName>
        <fullName evidence="4">KaiC-like domain-containing protein</fullName>
    </recommendedName>
</protein>
<dbReference type="Pfam" id="PF24336">
    <property type="entry name" value="DUF7504"/>
    <property type="match status" value="1"/>
</dbReference>
<evidence type="ECO:0000313" key="3">
    <source>
        <dbReference type="Proteomes" id="UP000437065"/>
    </source>
</evidence>
<proteinExistence type="predicted"/>
<sequence>MDDETTADEEDERGDERPRSSLAELADRIAGGDAAGERADGDPDGEPRDRTEAEPDEGNGDDGVGLDLSLSDSSSHESSADGPAGSGDAGDLFSWEGLSSDLSASDERPRADEVLSEARNVLLVDSGTDSSPDPCFECLARAPSRELSVVVVTFEDTASDWLADWRTRYGDLPEEVAFIRIGGYTRDRRTETISTERGRTRVVRTGVTSPTDLTRLGISISRRLGEAEDHDLTPVLCFDSITELLEYVDVERLFRFLTTLTSRVRTIGGSAHYHADAASSDEETLRTLRQVFDDTLDVTDTDGLRPSRDP</sequence>
<keyword evidence="3" id="KW-1185">Reference proteome</keyword>
<accession>A0A6B0SQQ4</accession>
<evidence type="ECO:0000256" key="1">
    <source>
        <dbReference type="SAM" id="MobiDB-lite"/>
    </source>
</evidence>
<dbReference type="RefSeq" id="WP_159664652.1">
    <property type="nucleotide sequence ID" value="NZ_WUUS01000003.1"/>
</dbReference>
<reference evidence="2 3" key="1">
    <citation type="submission" date="2019-12" db="EMBL/GenBank/DDBJ databases">
        <title>Isolation and characterization of three novel carbon monoxide-oxidizing members of Halobacteria from salione crusts and soils.</title>
        <authorList>
            <person name="Myers M.R."/>
            <person name="King G.M."/>
        </authorList>
    </citation>
    <scope>NUCLEOTIDE SEQUENCE [LARGE SCALE GENOMIC DNA]</scope>
    <source>
        <strain evidence="2 3">WSA2</strain>
    </source>
</reference>
<name>A0A6B0SQQ4_9EURY</name>
<dbReference type="EMBL" id="WUUS01000003">
    <property type="protein sequence ID" value="MXR40975.1"/>
    <property type="molecule type" value="Genomic_DNA"/>
</dbReference>
<dbReference type="OrthoDB" id="109251at2157"/>
<feature type="compositionally biased region" description="Acidic residues" evidence="1">
    <location>
        <begin position="1"/>
        <end position="13"/>
    </location>
</feature>
<evidence type="ECO:0000313" key="2">
    <source>
        <dbReference type="EMBL" id="MXR40975.1"/>
    </source>
</evidence>
<dbReference type="Proteomes" id="UP000437065">
    <property type="component" value="Unassembled WGS sequence"/>
</dbReference>
<comment type="caution">
    <text evidence="2">The sequence shown here is derived from an EMBL/GenBank/DDBJ whole genome shotgun (WGS) entry which is preliminary data.</text>
</comment>
<organism evidence="2 3">
    <name type="scientific">Halobaculum saliterrae</name>
    <dbReference type="NCBI Taxonomy" id="2073113"/>
    <lineage>
        <taxon>Archaea</taxon>
        <taxon>Methanobacteriati</taxon>
        <taxon>Methanobacteriota</taxon>
        <taxon>Stenosarchaea group</taxon>
        <taxon>Halobacteria</taxon>
        <taxon>Halobacteriales</taxon>
        <taxon>Haloferacaceae</taxon>
        <taxon>Halobaculum</taxon>
    </lineage>
</organism>
<evidence type="ECO:0008006" key="4">
    <source>
        <dbReference type="Google" id="ProtNLM"/>
    </source>
</evidence>
<feature type="compositionally biased region" description="Basic and acidic residues" evidence="1">
    <location>
        <begin position="35"/>
        <end position="53"/>
    </location>
</feature>
<gene>
    <name evidence="2" type="ORF">GRX01_06420</name>
</gene>
<dbReference type="AlphaFoldDB" id="A0A6B0SQQ4"/>
<feature type="region of interest" description="Disordered" evidence="1">
    <location>
        <begin position="1"/>
        <end position="93"/>
    </location>
</feature>
<dbReference type="InterPro" id="IPR055927">
    <property type="entry name" value="DUF7504"/>
</dbReference>